<dbReference type="AlphaFoldDB" id="A0A1G2PIH9"/>
<organism evidence="1 2">
    <name type="scientific">Candidatus Terrybacteria bacterium RIFCSPHIGHO2_01_FULL_48_17</name>
    <dbReference type="NCBI Taxonomy" id="1802362"/>
    <lineage>
        <taxon>Bacteria</taxon>
        <taxon>Candidatus Terryibacteriota</taxon>
    </lineage>
</organism>
<name>A0A1G2PIH9_9BACT</name>
<evidence type="ECO:0000313" key="1">
    <source>
        <dbReference type="EMBL" id="OHA47569.1"/>
    </source>
</evidence>
<evidence type="ECO:0008006" key="3">
    <source>
        <dbReference type="Google" id="ProtNLM"/>
    </source>
</evidence>
<evidence type="ECO:0000313" key="2">
    <source>
        <dbReference type="Proteomes" id="UP000177629"/>
    </source>
</evidence>
<dbReference type="EMBL" id="MHSS01000016">
    <property type="protein sequence ID" value="OHA47569.1"/>
    <property type="molecule type" value="Genomic_DNA"/>
</dbReference>
<reference evidence="1 2" key="1">
    <citation type="journal article" date="2016" name="Nat. Commun.">
        <title>Thousands of microbial genomes shed light on interconnected biogeochemical processes in an aquifer system.</title>
        <authorList>
            <person name="Anantharaman K."/>
            <person name="Brown C.T."/>
            <person name="Hug L.A."/>
            <person name="Sharon I."/>
            <person name="Castelle C.J."/>
            <person name="Probst A.J."/>
            <person name="Thomas B.C."/>
            <person name="Singh A."/>
            <person name="Wilkins M.J."/>
            <person name="Karaoz U."/>
            <person name="Brodie E.L."/>
            <person name="Williams K.H."/>
            <person name="Hubbard S.S."/>
            <person name="Banfield J.F."/>
        </authorList>
    </citation>
    <scope>NUCLEOTIDE SEQUENCE [LARGE SCALE GENOMIC DNA]</scope>
</reference>
<comment type="caution">
    <text evidence="1">The sequence shown here is derived from an EMBL/GenBank/DDBJ whole genome shotgun (WGS) entry which is preliminary data.</text>
</comment>
<dbReference type="InterPro" id="IPR036869">
    <property type="entry name" value="J_dom_sf"/>
</dbReference>
<protein>
    <recommendedName>
        <fullName evidence="3">J domain-containing protein</fullName>
    </recommendedName>
</protein>
<dbReference type="STRING" id="1802362.A2806_03145"/>
<dbReference type="Proteomes" id="UP000177629">
    <property type="component" value="Unassembled WGS sequence"/>
</dbReference>
<accession>A0A1G2PIH9</accession>
<gene>
    <name evidence="1" type="ORF">A2806_03145</name>
</gene>
<dbReference type="SUPFAM" id="SSF46565">
    <property type="entry name" value="Chaperone J-domain"/>
    <property type="match status" value="1"/>
</dbReference>
<proteinExistence type="predicted"/>
<sequence length="117" mass="14100">MVNKFLFCFIIRYCIKSTNLCQYLLIFLKIYYYKPHHHETFGVEPGASDQQIRQAYREARLGTKRKTNLYENAAAPQMRGVVTMHFSLITDIYPFEKEVISWKKERRWERISDDIIE</sequence>